<dbReference type="SMART" id="SM00320">
    <property type="entry name" value="WD40"/>
    <property type="match status" value="3"/>
</dbReference>
<reference evidence="9 10" key="1">
    <citation type="submission" date="2019-07" db="EMBL/GenBank/DDBJ databases">
        <title>Draft genome assembly of a fouling barnacle, Amphibalanus amphitrite (Darwin, 1854): The first reference genome for Thecostraca.</title>
        <authorList>
            <person name="Kim W."/>
        </authorList>
    </citation>
    <scope>NUCLEOTIDE SEQUENCE [LARGE SCALE GENOMIC DNA]</scope>
    <source>
        <strain evidence="9">SNU_AA5</strain>
        <tissue evidence="9">Soma without cirri and trophi</tissue>
    </source>
</reference>
<feature type="region of interest" description="Disordered" evidence="8">
    <location>
        <begin position="30"/>
        <end position="86"/>
    </location>
</feature>
<comment type="similarity">
    <text evidence="6">Belongs to the WD repeat UTP18 family.</text>
</comment>
<dbReference type="InterPro" id="IPR015943">
    <property type="entry name" value="WD40/YVTN_repeat-like_dom_sf"/>
</dbReference>
<dbReference type="Proteomes" id="UP000440578">
    <property type="component" value="Unassembled WGS sequence"/>
</dbReference>
<dbReference type="AlphaFoldDB" id="A0A6A4X9J5"/>
<evidence type="ECO:0000256" key="3">
    <source>
        <dbReference type="ARBA" id="ARBA00022574"/>
    </source>
</evidence>
<keyword evidence="10" id="KW-1185">Reference proteome</keyword>
<organism evidence="9 10">
    <name type="scientific">Amphibalanus amphitrite</name>
    <name type="common">Striped barnacle</name>
    <name type="synonym">Balanus amphitrite</name>
    <dbReference type="NCBI Taxonomy" id="1232801"/>
    <lineage>
        <taxon>Eukaryota</taxon>
        <taxon>Metazoa</taxon>
        <taxon>Ecdysozoa</taxon>
        <taxon>Arthropoda</taxon>
        <taxon>Crustacea</taxon>
        <taxon>Multicrustacea</taxon>
        <taxon>Cirripedia</taxon>
        <taxon>Thoracica</taxon>
        <taxon>Thoracicalcarea</taxon>
        <taxon>Balanomorpha</taxon>
        <taxon>Balanoidea</taxon>
        <taxon>Balanidae</taxon>
        <taxon>Amphibalaninae</taxon>
        <taxon>Amphibalanus</taxon>
    </lineage>
</organism>
<dbReference type="Gene3D" id="2.130.10.10">
    <property type="entry name" value="YVTN repeat-like/Quinoprotein amine dehydrogenase"/>
    <property type="match status" value="1"/>
</dbReference>
<dbReference type="EMBL" id="VIIS01000148">
    <property type="protein sequence ID" value="KAF0312654.1"/>
    <property type="molecule type" value="Genomic_DNA"/>
</dbReference>
<evidence type="ECO:0000256" key="6">
    <source>
        <dbReference type="ARBA" id="ARBA00025767"/>
    </source>
</evidence>
<evidence type="ECO:0000256" key="5">
    <source>
        <dbReference type="ARBA" id="ARBA00023242"/>
    </source>
</evidence>
<gene>
    <name evidence="9" type="primary">Utp18</name>
    <name evidence="9" type="ORF">FJT64_001773</name>
</gene>
<comment type="subcellular location">
    <subcellularLocation>
        <location evidence="1">Nucleus</location>
        <location evidence="1">Nucleolus</location>
    </subcellularLocation>
</comment>
<dbReference type="GO" id="GO:0006364">
    <property type="term" value="P:rRNA processing"/>
    <property type="evidence" value="ECO:0007669"/>
    <property type="project" value="UniProtKB-KW"/>
</dbReference>
<sequence length="493" mass="53882">METPIKADKDADEQKLESLVFGLETDLVSQLQRPASPVSEDLSETEADGLLCLDRRGHTASDDEDGEEEESEEKPMARQPAWVDDDDEQVTVAQVEATFAQDQRRAAVAPAGRYRAALEQRFTSVVGAPQWAQLDRKRRRDSDDEEDSELLTKTGRLLSTARSARLAKGTVLTKTCAPLTAAVQRRPRTVTALEFHPGSQVALVGGGGRPALALVQVDGVDNPLIQEVPLDGFRVQCAHFTRDGGQLMAGSEHAAHLLCYDMMAGRVLRVEAGRRLGLRGVPQFTMSPDGRWLAVPGARAGAVHLLSARTHEWVDTLQASGRVTALAFTPDGTRLFTHTDEGRVYEWDMSTRACCHRFDDEGCLSGTSLACAPNGRLLACGSSSGIVNVYEMATARRASHPRPVKVFDQLTTTCDQLRFNVTAELLVMASSQKEHAVKLVHVPSMTVFSNFPGWSTAVQEPHSLDLSLSSGYLTVGNNKGRALLYRLQHYDSY</sequence>
<dbReference type="Pfam" id="PF00400">
    <property type="entry name" value="WD40"/>
    <property type="match status" value="1"/>
</dbReference>
<proteinExistence type="inferred from homology"/>
<dbReference type="SUPFAM" id="SSF69322">
    <property type="entry name" value="Tricorn protease domain 2"/>
    <property type="match status" value="1"/>
</dbReference>
<keyword evidence="5" id="KW-0539">Nucleus</keyword>
<dbReference type="PROSITE" id="PS50082">
    <property type="entry name" value="WD_REPEATS_2"/>
    <property type="match status" value="1"/>
</dbReference>
<comment type="caution">
    <text evidence="9">The sequence shown here is derived from an EMBL/GenBank/DDBJ whole genome shotgun (WGS) entry which is preliminary data.</text>
</comment>
<feature type="compositionally biased region" description="Acidic residues" evidence="8">
    <location>
        <begin position="62"/>
        <end position="72"/>
    </location>
</feature>
<dbReference type="PANTHER" id="PTHR18359">
    <property type="entry name" value="WD-REPEAT PROTEIN-RELATED"/>
    <property type="match status" value="1"/>
</dbReference>
<feature type="repeat" description="WD" evidence="7">
    <location>
        <begin position="316"/>
        <end position="351"/>
    </location>
</feature>
<dbReference type="OrthoDB" id="1935146at2759"/>
<evidence type="ECO:0000256" key="7">
    <source>
        <dbReference type="PROSITE-ProRule" id="PRU00221"/>
    </source>
</evidence>
<evidence type="ECO:0000256" key="1">
    <source>
        <dbReference type="ARBA" id="ARBA00004604"/>
    </source>
</evidence>
<keyword evidence="3 7" id="KW-0853">WD repeat</keyword>
<evidence type="ECO:0000313" key="9">
    <source>
        <dbReference type="EMBL" id="KAF0312654.1"/>
    </source>
</evidence>
<dbReference type="InterPro" id="IPR045161">
    <property type="entry name" value="Utp18"/>
</dbReference>
<dbReference type="GO" id="GO:0034388">
    <property type="term" value="C:Pwp2p-containing subcomplex of 90S preribosome"/>
    <property type="evidence" value="ECO:0007669"/>
    <property type="project" value="TreeGrafter"/>
</dbReference>
<dbReference type="InterPro" id="IPR001680">
    <property type="entry name" value="WD40_rpt"/>
</dbReference>
<keyword evidence="4" id="KW-0677">Repeat</keyword>
<name>A0A6A4X9J5_AMPAM</name>
<evidence type="ECO:0000313" key="10">
    <source>
        <dbReference type="Proteomes" id="UP000440578"/>
    </source>
</evidence>
<dbReference type="PANTHER" id="PTHR18359:SF0">
    <property type="entry name" value="U3 SMALL NUCLEOLAR RNA-ASSOCIATED PROTEIN 18 HOMOLOG"/>
    <property type="match status" value="1"/>
</dbReference>
<evidence type="ECO:0000256" key="2">
    <source>
        <dbReference type="ARBA" id="ARBA00022552"/>
    </source>
</evidence>
<protein>
    <submittedName>
        <fullName evidence="9">U3 small nucleolar RNA-associated protein 18</fullName>
    </submittedName>
</protein>
<evidence type="ECO:0000256" key="4">
    <source>
        <dbReference type="ARBA" id="ARBA00022737"/>
    </source>
</evidence>
<accession>A0A6A4X9J5</accession>
<keyword evidence="2" id="KW-0698">rRNA processing</keyword>
<evidence type="ECO:0000256" key="8">
    <source>
        <dbReference type="SAM" id="MobiDB-lite"/>
    </source>
</evidence>
<dbReference type="GO" id="GO:0032040">
    <property type="term" value="C:small-subunit processome"/>
    <property type="evidence" value="ECO:0007669"/>
    <property type="project" value="TreeGrafter"/>
</dbReference>